<dbReference type="InterPro" id="IPR006311">
    <property type="entry name" value="TAT_signal"/>
</dbReference>
<dbReference type="PANTHER" id="PTHR43737:SF1">
    <property type="entry name" value="DUF1501 DOMAIN-CONTAINING PROTEIN"/>
    <property type="match status" value="1"/>
</dbReference>
<dbReference type="Gene3D" id="3.40.720.10">
    <property type="entry name" value="Alkaline Phosphatase, subunit A"/>
    <property type="match status" value="1"/>
</dbReference>
<dbReference type="AlphaFoldDB" id="A0A381V5P0"/>
<dbReference type="SUPFAM" id="SSF53649">
    <property type="entry name" value="Alkaline phosphatase-like"/>
    <property type="match status" value="1"/>
</dbReference>
<dbReference type="PANTHER" id="PTHR43737">
    <property type="entry name" value="BLL7424 PROTEIN"/>
    <property type="match status" value="1"/>
</dbReference>
<dbReference type="InterPro" id="IPR017850">
    <property type="entry name" value="Alkaline_phosphatase_core_sf"/>
</dbReference>
<accession>A0A381V5P0</accession>
<dbReference type="Pfam" id="PF07394">
    <property type="entry name" value="DUF1501"/>
    <property type="match status" value="1"/>
</dbReference>
<evidence type="ECO:0000313" key="1">
    <source>
        <dbReference type="EMBL" id="SVA35706.1"/>
    </source>
</evidence>
<dbReference type="PROSITE" id="PS51318">
    <property type="entry name" value="TAT"/>
    <property type="match status" value="1"/>
</dbReference>
<name>A0A381V5P0_9ZZZZ</name>
<proteinExistence type="predicted"/>
<reference evidence="1" key="1">
    <citation type="submission" date="2018-05" db="EMBL/GenBank/DDBJ databases">
        <authorList>
            <person name="Lanie J.A."/>
            <person name="Ng W.-L."/>
            <person name="Kazmierczak K.M."/>
            <person name="Andrzejewski T.M."/>
            <person name="Davidsen T.M."/>
            <person name="Wayne K.J."/>
            <person name="Tettelin H."/>
            <person name="Glass J.I."/>
            <person name="Rusch D."/>
            <person name="Podicherti R."/>
            <person name="Tsui H.-C.T."/>
            <person name="Winkler M.E."/>
        </authorList>
    </citation>
    <scope>NUCLEOTIDE SEQUENCE</scope>
</reference>
<dbReference type="EMBL" id="UINC01007927">
    <property type="protein sequence ID" value="SVA35706.1"/>
    <property type="molecule type" value="Genomic_DNA"/>
</dbReference>
<protein>
    <submittedName>
        <fullName evidence="1">Uncharacterized protein</fullName>
    </submittedName>
</protein>
<gene>
    <name evidence="1" type="ORF">METZ01_LOCUS88560</name>
</gene>
<dbReference type="InterPro" id="IPR010869">
    <property type="entry name" value="DUF1501"/>
</dbReference>
<sequence>MSINLQQAQFITRRHFLRRCQVGLGSLALGSLMGRAGASAANPMAPHLPPLAGKVKNVIYLHMAGSPPQLDLFDYKPKLNELNNKPCPKEFIEGRRLPFIKGHPKLLGSPHTFKQHGQNGQWISNMYPTLPGLADDLTFVKSMYTDQFNHAPAQMLLYTGSPRNGSASMGSWVTYGLGSENSNLPGFVVLISGDTDPSGGKSLWGSGYLPSVFQGVQCRSTGDPILYVSNPKGMSRAVRRRSLDALRKLNEQEYREIGDPETLTRINQYELAYRMQISVPEVMDISRESQPTLEQYGAQPGKASFANNCLLARRLVEQGVRFVQLFDWGWDFHGTTAGNDLVKHLPVKCAENDKSVTALLRDLKQRGLLDETLVVWGGEFGRTAMNEKRNGSKFLGRDHHPDCFTIWMAGGGLRHGITHGETDELGYTVARDPVHVHDLQATILHLLGLDPFTFSYRYQGLDQRLIGVEDTPKIINGILA</sequence>
<organism evidence="1">
    <name type="scientific">marine metagenome</name>
    <dbReference type="NCBI Taxonomy" id="408172"/>
    <lineage>
        <taxon>unclassified sequences</taxon>
        <taxon>metagenomes</taxon>
        <taxon>ecological metagenomes</taxon>
    </lineage>
</organism>